<feature type="transmembrane region" description="Helical" evidence="2">
    <location>
        <begin position="319"/>
        <end position="340"/>
    </location>
</feature>
<dbReference type="EMBL" id="CP020569">
    <property type="protein sequence ID" value="ARF56930.1"/>
    <property type="molecule type" value="Genomic_DNA"/>
</dbReference>
<feature type="compositionally biased region" description="Acidic residues" evidence="1">
    <location>
        <begin position="175"/>
        <end position="188"/>
    </location>
</feature>
<feature type="transmembrane region" description="Helical" evidence="2">
    <location>
        <begin position="281"/>
        <end position="299"/>
    </location>
</feature>
<keyword evidence="2" id="KW-0812">Transmembrane</keyword>
<keyword evidence="2" id="KW-0472">Membrane</keyword>
<keyword evidence="2" id="KW-1133">Transmembrane helix</keyword>
<feature type="compositionally biased region" description="Basic residues" evidence="1">
    <location>
        <begin position="194"/>
        <end position="208"/>
    </location>
</feature>
<protein>
    <submittedName>
        <fullName evidence="3">Uncharacterized protein</fullName>
    </submittedName>
</protein>
<keyword evidence="4" id="KW-1185">Reference proteome</keyword>
<dbReference type="STRING" id="553510.B1H19_24620"/>
<accession>A0A1V0TVR2</accession>
<dbReference type="AlphaFoldDB" id="A0A1V0TVR2"/>
<evidence type="ECO:0000313" key="3">
    <source>
        <dbReference type="EMBL" id="ARF56930.1"/>
    </source>
</evidence>
<gene>
    <name evidence="3" type="ORF">B1H19_24620</name>
</gene>
<evidence type="ECO:0000256" key="2">
    <source>
        <dbReference type="SAM" id="Phobius"/>
    </source>
</evidence>
<dbReference type="Proteomes" id="UP000192726">
    <property type="component" value="Chromosome"/>
</dbReference>
<dbReference type="RefSeq" id="WP_083106950.1">
    <property type="nucleotide sequence ID" value="NZ_CP020569.1"/>
</dbReference>
<reference evidence="3 4" key="1">
    <citation type="submission" date="2017-04" db="EMBL/GenBank/DDBJ databases">
        <title>Complete Genome Sequence of Streptomyces gilvosporeus F607, a Capable Producer of Natamycin.</title>
        <authorList>
            <person name="Zong G."/>
            <person name="Zhong C."/>
            <person name="Fu J."/>
            <person name="Qin R."/>
            <person name="Cao G."/>
        </authorList>
    </citation>
    <scope>NUCLEOTIDE SEQUENCE [LARGE SCALE GENOMIC DNA]</scope>
    <source>
        <strain evidence="3 4">F607</strain>
    </source>
</reference>
<feature type="compositionally biased region" description="Acidic residues" evidence="1">
    <location>
        <begin position="213"/>
        <end position="228"/>
    </location>
</feature>
<dbReference type="OrthoDB" id="4350222at2"/>
<name>A0A1V0TVR2_9ACTN</name>
<dbReference type="KEGG" id="sgv:B1H19_24620"/>
<feature type="region of interest" description="Disordered" evidence="1">
    <location>
        <begin position="71"/>
        <end position="143"/>
    </location>
</feature>
<feature type="compositionally biased region" description="Pro residues" evidence="1">
    <location>
        <begin position="113"/>
        <end position="123"/>
    </location>
</feature>
<proteinExistence type="predicted"/>
<evidence type="ECO:0000313" key="4">
    <source>
        <dbReference type="Proteomes" id="UP000192726"/>
    </source>
</evidence>
<evidence type="ECO:0000256" key="1">
    <source>
        <dbReference type="SAM" id="MobiDB-lite"/>
    </source>
</evidence>
<feature type="transmembrane region" description="Helical" evidence="2">
    <location>
        <begin position="243"/>
        <end position="269"/>
    </location>
</feature>
<sequence length="346" mass="36453">MGIESDQLVFDYLSRVGDLAQQRGLPAAARMQLVAGLRSRIDAQKPDTVPGVKRMLARLGTPEALVAAARSGDAPPEVEPAGSGPGWRSGLLGKVPGPRDGTPRPGFLRKPARPAPEPDPGGAPPHLAGADELGDADDPPDWWRVEASPYAAEESVPGFIGGIELPEVWERPEAEAAEAADGADDADPEDGRRSLPRLLRRALARRRAPGPEAEAEDDPAGEPEDAPEEPPASSWAWLSPVPALAVVLLLAGAVVGSWLALAGGWGLLYVSRRLTRAEVKFAVLGVPGAALCGLLVWLWGRFDGRWGERVAPGAVGQALLEGLPGVARVAAVLSSGYVLWRLRRSY</sequence>
<organism evidence="3 4">
    <name type="scientific">Streptomyces gilvosporeus</name>
    <dbReference type="NCBI Taxonomy" id="553510"/>
    <lineage>
        <taxon>Bacteria</taxon>
        <taxon>Bacillati</taxon>
        <taxon>Actinomycetota</taxon>
        <taxon>Actinomycetes</taxon>
        <taxon>Kitasatosporales</taxon>
        <taxon>Streptomycetaceae</taxon>
        <taxon>Streptomyces</taxon>
    </lineage>
</organism>
<feature type="region of interest" description="Disordered" evidence="1">
    <location>
        <begin position="174"/>
        <end position="233"/>
    </location>
</feature>